<organism evidence="1 2">
    <name type="scientific">Dryococelus australis</name>
    <dbReference type="NCBI Taxonomy" id="614101"/>
    <lineage>
        <taxon>Eukaryota</taxon>
        <taxon>Metazoa</taxon>
        <taxon>Ecdysozoa</taxon>
        <taxon>Arthropoda</taxon>
        <taxon>Hexapoda</taxon>
        <taxon>Insecta</taxon>
        <taxon>Pterygota</taxon>
        <taxon>Neoptera</taxon>
        <taxon>Polyneoptera</taxon>
        <taxon>Phasmatodea</taxon>
        <taxon>Verophasmatodea</taxon>
        <taxon>Anareolatae</taxon>
        <taxon>Phasmatidae</taxon>
        <taxon>Eurycanthinae</taxon>
        <taxon>Dryococelus</taxon>
    </lineage>
</organism>
<comment type="caution">
    <text evidence="1">The sequence shown here is derived from an EMBL/GenBank/DDBJ whole genome shotgun (WGS) entry which is preliminary data.</text>
</comment>
<name>A0ABQ9IG48_9NEOP</name>
<reference evidence="1 2" key="1">
    <citation type="submission" date="2023-02" db="EMBL/GenBank/DDBJ databases">
        <title>LHISI_Scaffold_Assembly.</title>
        <authorList>
            <person name="Stuart O.P."/>
            <person name="Cleave R."/>
            <person name="Magrath M.J.L."/>
            <person name="Mikheyev A.S."/>
        </authorList>
    </citation>
    <scope>NUCLEOTIDE SEQUENCE [LARGE SCALE GENOMIC DNA]</scope>
    <source>
        <strain evidence="1">Daus_M_001</strain>
        <tissue evidence="1">Leg muscle</tissue>
    </source>
</reference>
<keyword evidence="2" id="KW-1185">Reference proteome</keyword>
<gene>
    <name evidence="1" type="ORF">PR048_000988</name>
</gene>
<protein>
    <submittedName>
        <fullName evidence="1">Uncharacterized protein</fullName>
    </submittedName>
</protein>
<dbReference type="Proteomes" id="UP001159363">
    <property type="component" value="Chromosome 1"/>
</dbReference>
<accession>A0ABQ9IG48</accession>
<dbReference type="EMBL" id="JARBHB010000001">
    <property type="protein sequence ID" value="KAJ8895652.1"/>
    <property type="molecule type" value="Genomic_DNA"/>
</dbReference>
<evidence type="ECO:0000313" key="1">
    <source>
        <dbReference type="EMBL" id="KAJ8895652.1"/>
    </source>
</evidence>
<sequence length="88" mass="10109">MFNHLWEKVKIETIAICFEKVRFSQPRNKSDIQDKTQDDELMPTVEGFGDFTSSISYEAFVIMDDNVVVCREQTGAEIVAEVVSSRMQ</sequence>
<proteinExistence type="predicted"/>
<evidence type="ECO:0000313" key="2">
    <source>
        <dbReference type="Proteomes" id="UP001159363"/>
    </source>
</evidence>